<dbReference type="Proteomes" id="UP001575105">
    <property type="component" value="Unassembled WGS sequence"/>
</dbReference>
<dbReference type="RefSeq" id="WP_425344289.1">
    <property type="nucleotide sequence ID" value="NZ_JBGUBD010000002.1"/>
</dbReference>
<comment type="caution">
    <text evidence="2">The sequence shown here is derived from an EMBL/GenBank/DDBJ whole genome shotgun (WGS) entry which is preliminary data.</text>
</comment>
<protein>
    <submittedName>
        <fullName evidence="2">PEP-CTERM sorting domain-containing protein</fullName>
    </submittedName>
</protein>
<organism evidence="2 3">
    <name type="scientific">Natronomicrosphaera hydrolytica</name>
    <dbReference type="NCBI Taxonomy" id="3242702"/>
    <lineage>
        <taxon>Bacteria</taxon>
        <taxon>Pseudomonadati</taxon>
        <taxon>Planctomycetota</taxon>
        <taxon>Phycisphaerae</taxon>
        <taxon>Phycisphaerales</taxon>
        <taxon>Phycisphaeraceae</taxon>
        <taxon>Natronomicrosphaera</taxon>
    </lineage>
</organism>
<gene>
    <name evidence="2" type="ORF">ACERK3_03540</name>
</gene>
<reference evidence="2 3" key="1">
    <citation type="submission" date="2024-08" db="EMBL/GenBank/DDBJ databases">
        <title>Whole-genome sequencing of halo(alkali)philic microorganisms from hypersaline lakes.</title>
        <authorList>
            <person name="Sorokin D.Y."/>
            <person name="Merkel A.Y."/>
            <person name="Messina E."/>
            <person name="Yakimov M."/>
        </authorList>
    </citation>
    <scope>NUCLEOTIDE SEQUENCE [LARGE SCALE GENOMIC DNA]</scope>
    <source>
        <strain evidence="2 3">AB-hyl4</strain>
    </source>
</reference>
<evidence type="ECO:0000256" key="1">
    <source>
        <dbReference type="SAM" id="SignalP"/>
    </source>
</evidence>
<keyword evidence="3" id="KW-1185">Reference proteome</keyword>
<keyword evidence="1" id="KW-0732">Signal</keyword>
<dbReference type="NCBIfam" id="TIGR02595">
    <property type="entry name" value="PEP_CTERM"/>
    <property type="match status" value="1"/>
</dbReference>
<feature type="signal peptide" evidence="1">
    <location>
        <begin position="1"/>
        <end position="24"/>
    </location>
</feature>
<dbReference type="InterPro" id="IPR013424">
    <property type="entry name" value="Ice-binding_C"/>
</dbReference>
<accession>A0ABV4U189</accession>
<evidence type="ECO:0000313" key="2">
    <source>
        <dbReference type="EMBL" id="MFA9477364.1"/>
    </source>
</evidence>
<sequence length="223" mass="24391">MSIAKRWRGSVVALAMTGATLGGATFSGQEAEAATYFQTAEPVETQMTGVTSRGRAVHITPNETFTVFSIDVWARLNDHITTHFEIFRHPEGAQSNTWPGELDAATYQTHAPTFDTENAGSSNPDQYDWISFAFNYTFEAGMGYVLYWHADGATLPSEALQETSQLDQGNDPLVTVDFGISGAPPVPGSWNFYTPVFRLAIPEPTVASLMVFGGMAALLRRRR</sequence>
<name>A0ABV4U189_9BACT</name>
<dbReference type="EMBL" id="JBGUBD010000002">
    <property type="protein sequence ID" value="MFA9477364.1"/>
    <property type="molecule type" value="Genomic_DNA"/>
</dbReference>
<proteinExistence type="predicted"/>
<evidence type="ECO:0000313" key="3">
    <source>
        <dbReference type="Proteomes" id="UP001575105"/>
    </source>
</evidence>
<feature type="chain" id="PRO_5045415352" evidence="1">
    <location>
        <begin position="25"/>
        <end position="223"/>
    </location>
</feature>